<accession>A0ABV1ZX34</accession>
<dbReference type="Proteomes" id="UP001432401">
    <property type="component" value="Unassembled WGS sequence"/>
</dbReference>
<dbReference type="EMBL" id="JBEQNB010000009">
    <property type="protein sequence ID" value="MES0835629.1"/>
    <property type="molecule type" value="Genomic_DNA"/>
</dbReference>
<sequence>MELKRWKMGTGSISPLAIVLKVHWQIVRLEFLAIRRTFSVGE</sequence>
<keyword evidence="2" id="KW-1185">Reference proteome</keyword>
<comment type="caution">
    <text evidence="1">The sequence shown here is derived from an EMBL/GenBank/DDBJ whole genome shotgun (WGS) entry which is preliminary data.</text>
</comment>
<evidence type="ECO:0008006" key="3">
    <source>
        <dbReference type="Google" id="ProtNLM"/>
    </source>
</evidence>
<protein>
    <recommendedName>
        <fullName evidence="3">Transposase</fullName>
    </recommendedName>
</protein>
<reference evidence="1 2" key="1">
    <citation type="submission" date="2024-06" db="EMBL/GenBank/DDBJ databases">
        <authorList>
            <person name="Bataeva Y.V."/>
            <person name="Grigorian L.N."/>
            <person name="Solomentsev V.I."/>
        </authorList>
    </citation>
    <scope>NUCLEOTIDE SEQUENCE [LARGE SCALE GENOMIC DNA]</scope>
    <source>
        <strain evidence="2">SCPM-O-B-12605 (RCAM04882)</strain>
    </source>
</reference>
<proteinExistence type="predicted"/>
<evidence type="ECO:0000313" key="2">
    <source>
        <dbReference type="Proteomes" id="UP001432401"/>
    </source>
</evidence>
<dbReference type="RefSeq" id="WP_352984540.1">
    <property type="nucleotide sequence ID" value="NZ_JBEQNA010000011.1"/>
</dbReference>
<gene>
    <name evidence="1" type="ORF">ABUK86_17765</name>
</gene>
<name>A0ABV1ZX34_9ACTN</name>
<evidence type="ECO:0000313" key="1">
    <source>
        <dbReference type="EMBL" id="MES0835629.1"/>
    </source>
</evidence>
<organism evidence="1 2">
    <name type="scientific">Nocardiopsis tropica</name>
    <dbReference type="NCBI Taxonomy" id="109330"/>
    <lineage>
        <taxon>Bacteria</taxon>
        <taxon>Bacillati</taxon>
        <taxon>Actinomycetota</taxon>
        <taxon>Actinomycetes</taxon>
        <taxon>Streptosporangiales</taxon>
        <taxon>Nocardiopsidaceae</taxon>
        <taxon>Nocardiopsis</taxon>
    </lineage>
</organism>